<dbReference type="CDD" id="cd01127">
    <property type="entry name" value="TrwB_TraG_TraD_VirD4"/>
    <property type="match status" value="1"/>
</dbReference>
<evidence type="ECO:0000256" key="3">
    <source>
        <dbReference type="ARBA" id="ARBA00022475"/>
    </source>
</evidence>
<comment type="subcellular location">
    <subcellularLocation>
        <location evidence="1">Cell membrane</location>
        <topology evidence="1">Multi-pass membrane protein</topology>
    </subcellularLocation>
</comment>
<organism evidence="9 10">
    <name type="scientific">Brachybacterium endophyticum</name>
    <dbReference type="NCBI Taxonomy" id="2182385"/>
    <lineage>
        <taxon>Bacteria</taxon>
        <taxon>Bacillati</taxon>
        <taxon>Actinomycetota</taxon>
        <taxon>Actinomycetes</taxon>
        <taxon>Micrococcales</taxon>
        <taxon>Dermabacteraceae</taxon>
        <taxon>Brachybacterium</taxon>
    </lineage>
</organism>
<feature type="domain" description="TraD/TraG TraM recognition site" evidence="8">
    <location>
        <begin position="346"/>
        <end position="457"/>
    </location>
</feature>
<name>A0A2U2RGH6_9MICO</name>
<keyword evidence="5" id="KW-1133">Transmembrane helix</keyword>
<dbReference type="GO" id="GO:0005886">
    <property type="term" value="C:plasma membrane"/>
    <property type="evidence" value="ECO:0007669"/>
    <property type="project" value="UniProtKB-SubCell"/>
</dbReference>
<comment type="caution">
    <text evidence="9">The sequence shown here is derived from an EMBL/GenBank/DDBJ whole genome shotgun (WGS) entry which is preliminary data.</text>
</comment>
<protein>
    <recommendedName>
        <fullName evidence="8">TraD/TraG TraM recognition site domain-containing protein</fullName>
    </recommendedName>
</protein>
<dbReference type="AlphaFoldDB" id="A0A2U2RGH6"/>
<sequence length="489" mass="52231">MGRLNPEGDPPSGHRKQRSPNMINRSSGRRGQSTIPEEPRPYVGFAMDATGQTSGLAQGGVHTLVLAGSGVGKSRRVLVPSICLWEESVVAVSAKSDLAEMSARIRASRGGPMYVMDLTGQADWAKLPDDVIRVASDPCALLTWDENGSNDDSALGLAELLTKLGTLGMGGTGGGGGDSAFWMQLALGTLACLVQAGGYYPDPETGEHIWGGGIDWVMRAALDTGDGEEDAEGDLTTPNWNTAARRAALMDSAHVDEVIASKLLDPKQRDSIGINLRVALGNWKKRTVRGKAGDVPFSPDLLEQPGSTLYLVSPDDGGGASAAASVIESLVRHWKQHAITRRLPKIQMVIDECPQICPLPNLDQYIGVMRSYGMHFLVATQHSSQFEKRFGEKDAKVLLNIFPSILVGVGAIEKELIDQAAWTVKPTERKVSSIGSGGQENVSADQTTSLTGAELLPRSMDEARLIVRGLPGTLVKLVDYEHMMSRAAA</sequence>
<dbReference type="PANTHER" id="PTHR37937:SF1">
    <property type="entry name" value="CONJUGATIVE TRANSFER: DNA TRANSPORT"/>
    <property type="match status" value="1"/>
</dbReference>
<proteinExistence type="inferred from homology"/>
<reference evidence="9 10" key="1">
    <citation type="submission" date="2018-05" db="EMBL/GenBank/DDBJ databases">
        <title>Brachybacterium sp. M1HQ-2T, whole genome shotgun sequence.</title>
        <authorList>
            <person name="Tuo L."/>
        </authorList>
    </citation>
    <scope>NUCLEOTIDE SEQUENCE [LARGE SCALE GENOMIC DNA]</scope>
    <source>
        <strain evidence="9 10">M1HQ-2</strain>
    </source>
</reference>
<evidence type="ECO:0000313" key="10">
    <source>
        <dbReference type="Proteomes" id="UP000245590"/>
    </source>
</evidence>
<evidence type="ECO:0000256" key="1">
    <source>
        <dbReference type="ARBA" id="ARBA00004651"/>
    </source>
</evidence>
<dbReference type="InterPro" id="IPR003688">
    <property type="entry name" value="TraG/VirD4"/>
</dbReference>
<gene>
    <name evidence="9" type="ORF">DEO23_15640</name>
</gene>
<dbReference type="Gene3D" id="3.40.50.300">
    <property type="entry name" value="P-loop containing nucleotide triphosphate hydrolases"/>
    <property type="match status" value="1"/>
</dbReference>
<dbReference type="InterPro" id="IPR032689">
    <property type="entry name" value="TraG-D_C"/>
</dbReference>
<dbReference type="EMBL" id="QFKX01000009">
    <property type="protein sequence ID" value="PWH04964.1"/>
    <property type="molecule type" value="Genomic_DNA"/>
</dbReference>
<dbReference type="Pfam" id="PF02534">
    <property type="entry name" value="T4SS-DNA_transf"/>
    <property type="match status" value="1"/>
</dbReference>
<dbReference type="InterPro" id="IPR051539">
    <property type="entry name" value="T4SS-coupling_protein"/>
</dbReference>
<dbReference type="Proteomes" id="UP000245590">
    <property type="component" value="Unassembled WGS sequence"/>
</dbReference>
<keyword evidence="3" id="KW-1003">Cell membrane</keyword>
<dbReference type="InterPro" id="IPR027417">
    <property type="entry name" value="P-loop_NTPase"/>
</dbReference>
<feature type="compositionally biased region" description="Polar residues" evidence="7">
    <location>
        <begin position="19"/>
        <end position="35"/>
    </location>
</feature>
<keyword evidence="4" id="KW-0812">Transmembrane</keyword>
<comment type="similarity">
    <text evidence="2">Belongs to the VirD4/TraG family.</text>
</comment>
<accession>A0A2U2RGH6</accession>
<dbReference type="PANTHER" id="PTHR37937">
    <property type="entry name" value="CONJUGATIVE TRANSFER: DNA TRANSPORT"/>
    <property type="match status" value="1"/>
</dbReference>
<keyword evidence="10" id="KW-1185">Reference proteome</keyword>
<evidence type="ECO:0000256" key="4">
    <source>
        <dbReference type="ARBA" id="ARBA00022692"/>
    </source>
</evidence>
<evidence type="ECO:0000256" key="7">
    <source>
        <dbReference type="SAM" id="MobiDB-lite"/>
    </source>
</evidence>
<keyword evidence="6" id="KW-0472">Membrane</keyword>
<feature type="region of interest" description="Disordered" evidence="7">
    <location>
        <begin position="1"/>
        <end position="41"/>
    </location>
</feature>
<evidence type="ECO:0000256" key="2">
    <source>
        <dbReference type="ARBA" id="ARBA00008806"/>
    </source>
</evidence>
<dbReference type="SUPFAM" id="SSF52540">
    <property type="entry name" value="P-loop containing nucleoside triphosphate hydrolases"/>
    <property type="match status" value="1"/>
</dbReference>
<evidence type="ECO:0000313" key="9">
    <source>
        <dbReference type="EMBL" id="PWH04964.1"/>
    </source>
</evidence>
<evidence type="ECO:0000256" key="6">
    <source>
        <dbReference type="ARBA" id="ARBA00023136"/>
    </source>
</evidence>
<dbReference type="Pfam" id="PF12696">
    <property type="entry name" value="TraG-D_C"/>
    <property type="match status" value="1"/>
</dbReference>
<dbReference type="OrthoDB" id="4658601at2"/>
<evidence type="ECO:0000259" key="8">
    <source>
        <dbReference type="Pfam" id="PF12696"/>
    </source>
</evidence>
<evidence type="ECO:0000256" key="5">
    <source>
        <dbReference type="ARBA" id="ARBA00022989"/>
    </source>
</evidence>